<dbReference type="Proteomes" id="UP000183988">
    <property type="component" value="Unassembled WGS sequence"/>
</dbReference>
<evidence type="ECO:0000313" key="3">
    <source>
        <dbReference type="Proteomes" id="UP000183988"/>
    </source>
</evidence>
<keyword evidence="1" id="KW-0472">Membrane</keyword>
<reference evidence="2 3" key="1">
    <citation type="submission" date="2016-11" db="EMBL/GenBank/DDBJ databases">
        <authorList>
            <person name="Jaros S."/>
            <person name="Januszkiewicz K."/>
            <person name="Wedrychowicz H."/>
        </authorList>
    </citation>
    <scope>NUCLEOTIDE SEQUENCE [LARGE SCALE GENOMIC DNA]</scope>
    <source>
        <strain evidence="2 3">IBRC-M 10683</strain>
    </source>
</reference>
<keyword evidence="1" id="KW-1133">Transmembrane helix</keyword>
<dbReference type="EMBL" id="FQVW01000024">
    <property type="protein sequence ID" value="SHG27743.1"/>
    <property type="molecule type" value="Genomic_DNA"/>
</dbReference>
<proteinExistence type="predicted"/>
<dbReference type="STRING" id="930117.SAMN05216225_102418"/>
<keyword evidence="1" id="KW-0812">Transmembrane</keyword>
<evidence type="ECO:0000313" key="2">
    <source>
        <dbReference type="EMBL" id="SHG27743.1"/>
    </source>
</evidence>
<name>A0A1M5IIY7_9BACI</name>
<accession>A0A1M5IIY7</accession>
<organism evidence="2 3">
    <name type="scientific">Ornithinibacillus halophilus</name>
    <dbReference type="NCBI Taxonomy" id="930117"/>
    <lineage>
        <taxon>Bacteria</taxon>
        <taxon>Bacillati</taxon>
        <taxon>Bacillota</taxon>
        <taxon>Bacilli</taxon>
        <taxon>Bacillales</taxon>
        <taxon>Bacillaceae</taxon>
        <taxon>Ornithinibacillus</taxon>
    </lineage>
</organism>
<sequence length="32" mass="3647">MGEKRRSFILNPIFWVIVLIIGAGVWGFLSNL</sequence>
<feature type="transmembrane region" description="Helical" evidence="1">
    <location>
        <begin position="12"/>
        <end position="29"/>
    </location>
</feature>
<evidence type="ECO:0000256" key="1">
    <source>
        <dbReference type="SAM" id="Phobius"/>
    </source>
</evidence>
<gene>
    <name evidence="2" type="ORF">SAMN05216225_102418</name>
</gene>
<dbReference type="AlphaFoldDB" id="A0A1M5IIY7"/>
<protein>
    <submittedName>
        <fullName evidence="2">Uncharacterized protein</fullName>
    </submittedName>
</protein>
<keyword evidence="3" id="KW-1185">Reference proteome</keyword>